<keyword evidence="1" id="KW-0689">Ribosomal protein</keyword>
<dbReference type="EMBL" id="CP011267">
    <property type="protein sequence ID" value="AKG90818.1"/>
    <property type="molecule type" value="Genomic_DNA"/>
</dbReference>
<dbReference type="Proteomes" id="UP000034723">
    <property type="component" value="Chromosome"/>
</dbReference>
<dbReference type="InParanoid" id="A0A0F7IEJ9"/>
<evidence type="ECO:0000313" key="1">
    <source>
        <dbReference type="EMBL" id="AKG90818.1"/>
    </source>
</evidence>
<reference evidence="1 2" key="1">
    <citation type="submission" date="2015-04" db="EMBL/GenBank/DDBJ databases">
        <title>The complete genome sequence of the hyperthermophilic, obligate iron-reducing archaeon Geoglobus ahangari strain 234T.</title>
        <authorList>
            <person name="Manzella M.P."/>
            <person name="Holmes D.E."/>
            <person name="Rocheleau J.M."/>
            <person name="Chung A."/>
            <person name="Reguera G."/>
            <person name="Kashefi K."/>
        </authorList>
    </citation>
    <scope>NUCLEOTIDE SEQUENCE [LARGE SCALE GENOMIC DNA]</scope>
    <source>
        <strain evidence="1 2">234</strain>
    </source>
</reference>
<dbReference type="HOGENOM" id="CLU_187343_0_0_2"/>
<sequence length="89" mass="10561">MKAPYKREYKQSSSRGKDYIIRCDGCGRKVPRFKTFVAYRGFRLDPELERMIGRKNIHTFQQKMHYCPKCAKNMGIVQPGKLGKRRRGY</sequence>
<organism evidence="1 2">
    <name type="scientific">Geoglobus ahangari</name>
    <dbReference type="NCBI Taxonomy" id="113653"/>
    <lineage>
        <taxon>Archaea</taxon>
        <taxon>Methanobacteriati</taxon>
        <taxon>Methanobacteriota</taxon>
        <taxon>Archaeoglobi</taxon>
        <taxon>Archaeoglobales</taxon>
        <taxon>Archaeoglobaceae</taxon>
        <taxon>Geoglobus</taxon>
    </lineage>
</organism>
<dbReference type="AlphaFoldDB" id="A0A0F7IEJ9"/>
<protein>
    <submittedName>
        <fullName evidence="1">Ribosomal protein S26e</fullName>
    </submittedName>
</protein>
<dbReference type="GeneID" id="24804472"/>
<keyword evidence="1" id="KW-0687">Ribonucleoprotein</keyword>
<dbReference type="RefSeq" id="WP_245604021.1">
    <property type="nucleotide sequence ID" value="NZ_CP011267.1"/>
</dbReference>
<dbReference type="GO" id="GO:0005840">
    <property type="term" value="C:ribosome"/>
    <property type="evidence" value="ECO:0007669"/>
    <property type="project" value="UniProtKB-KW"/>
</dbReference>
<name>A0A0F7IEJ9_9EURY</name>
<evidence type="ECO:0000313" key="2">
    <source>
        <dbReference type="Proteomes" id="UP000034723"/>
    </source>
</evidence>
<accession>A0A0F7IEJ9</accession>
<keyword evidence="2" id="KW-1185">Reference proteome</keyword>
<dbReference type="STRING" id="113653.GAH_01906"/>
<proteinExistence type="predicted"/>
<dbReference type="KEGG" id="gah:GAH_01906"/>
<gene>
    <name evidence="1" type="ORF">GAH_01906</name>
</gene>